<feature type="region of interest" description="Disordered" evidence="1">
    <location>
        <begin position="158"/>
        <end position="217"/>
    </location>
</feature>
<protein>
    <recommendedName>
        <fullName evidence="2">Micro-fibrillar-associated protein 1 C-terminal domain-containing protein</fullName>
    </recommendedName>
</protein>
<keyword evidence="4" id="KW-1185">Reference proteome</keyword>
<feature type="compositionally biased region" description="Basic and acidic residues" evidence="1">
    <location>
        <begin position="172"/>
        <end position="182"/>
    </location>
</feature>
<evidence type="ECO:0000256" key="1">
    <source>
        <dbReference type="SAM" id="MobiDB-lite"/>
    </source>
</evidence>
<organism evidence="3 4">
    <name type="scientific">Torulaspora globosa</name>
    <dbReference type="NCBI Taxonomy" id="48254"/>
    <lineage>
        <taxon>Eukaryota</taxon>
        <taxon>Fungi</taxon>
        <taxon>Dikarya</taxon>
        <taxon>Ascomycota</taxon>
        <taxon>Saccharomycotina</taxon>
        <taxon>Saccharomycetes</taxon>
        <taxon>Saccharomycetales</taxon>
        <taxon>Saccharomycetaceae</taxon>
        <taxon>Torulaspora</taxon>
    </lineage>
</organism>
<gene>
    <name evidence="3" type="ORF">HG537_0D02740</name>
</gene>
<proteinExistence type="predicted"/>
<evidence type="ECO:0000259" key="2">
    <source>
        <dbReference type="Pfam" id="PF06991"/>
    </source>
</evidence>
<dbReference type="AlphaFoldDB" id="A0A7H9HSK7"/>
<sequence>MSVRQPQEGSVEPVVEDNSFRQVSGSESSDEMSSSDDDENVVAIQRPQFLNKAKRQQIGVSVEERPAKKRDTLNERIRQDNLASEAREKLESQLNASLGTNDELLRRILALDDNDTVDPEYERQEWLGRCDIRKKLRRDALLAKQLELEQYEANKLNAGQPTETVKTALQKSEPESRRDTRFKNPNQRWKPSRAQDTRFSNSMVMPEDSEETEYSYI</sequence>
<accession>A0A7H9HSK7</accession>
<evidence type="ECO:0000313" key="4">
    <source>
        <dbReference type="Proteomes" id="UP000510647"/>
    </source>
</evidence>
<feature type="region of interest" description="Disordered" evidence="1">
    <location>
        <begin position="1"/>
        <end position="46"/>
    </location>
</feature>
<dbReference type="InterPro" id="IPR009730">
    <property type="entry name" value="MFAP1_C"/>
</dbReference>
<reference evidence="3 4" key="1">
    <citation type="submission" date="2020-06" db="EMBL/GenBank/DDBJ databases">
        <title>The yeast mating-type switching endonuclease HO is a domesticated member of an unorthodox homing genetic element family.</title>
        <authorList>
            <person name="Coughlan A.Y."/>
            <person name="Lombardi L."/>
            <person name="Braun-Galleani S."/>
            <person name="Martos A.R."/>
            <person name="Galeote V."/>
            <person name="Bigey F."/>
            <person name="Dequin S."/>
            <person name="Byrne K.P."/>
            <person name="Wolfe K.H."/>
        </authorList>
    </citation>
    <scope>NUCLEOTIDE SEQUENCE [LARGE SCALE GENOMIC DNA]</scope>
    <source>
        <strain evidence="3 4">CBS2947</strain>
    </source>
</reference>
<name>A0A7H9HSK7_9SACH</name>
<feature type="compositionally biased region" description="Acidic residues" evidence="1">
    <location>
        <begin position="207"/>
        <end position="217"/>
    </location>
</feature>
<feature type="compositionally biased region" description="Polar residues" evidence="1">
    <location>
        <begin position="158"/>
        <end position="170"/>
    </location>
</feature>
<feature type="compositionally biased region" description="Acidic residues" evidence="1">
    <location>
        <begin position="28"/>
        <end position="40"/>
    </location>
</feature>
<evidence type="ECO:0000313" key="3">
    <source>
        <dbReference type="EMBL" id="QLQ80273.1"/>
    </source>
</evidence>
<dbReference type="OrthoDB" id="4070429at2759"/>
<dbReference type="Pfam" id="PF06991">
    <property type="entry name" value="MFAP1"/>
    <property type="match status" value="1"/>
</dbReference>
<feature type="domain" description="Micro-fibrillar-associated protein 1 C-terminal" evidence="2">
    <location>
        <begin position="35"/>
        <end position="176"/>
    </location>
</feature>
<dbReference type="Proteomes" id="UP000510647">
    <property type="component" value="Chromosome 4"/>
</dbReference>
<dbReference type="EMBL" id="CP059270">
    <property type="protein sequence ID" value="QLQ80273.1"/>
    <property type="molecule type" value="Genomic_DNA"/>
</dbReference>